<reference evidence="1" key="2">
    <citation type="journal article" date="2015" name="Data Brief">
        <title>Shoot transcriptome of the giant reed, Arundo donax.</title>
        <authorList>
            <person name="Barrero R.A."/>
            <person name="Guerrero F.D."/>
            <person name="Moolhuijzen P."/>
            <person name="Goolsby J.A."/>
            <person name="Tidwell J."/>
            <person name="Bellgard S.E."/>
            <person name="Bellgard M.I."/>
        </authorList>
    </citation>
    <scope>NUCLEOTIDE SEQUENCE</scope>
    <source>
        <tissue evidence="1">Shoot tissue taken approximately 20 cm above the soil surface</tissue>
    </source>
</reference>
<proteinExistence type="predicted"/>
<name>A0A0A9D2K2_ARUDO</name>
<protein>
    <submittedName>
        <fullName evidence="1">Uncharacterized protein</fullName>
    </submittedName>
</protein>
<dbReference type="EMBL" id="GBRH01216982">
    <property type="protein sequence ID" value="JAD80913.1"/>
    <property type="molecule type" value="Transcribed_RNA"/>
</dbReference>
<dbReference type="AlphaFoldDB" id="A0A0A9D2K2"/>
<accession>A0A0A9D2K2</accession>
<reference evidence="1" key="1">
    <citation type="submission" date="2014-09" db="EMBL/GenBank/DDBJ databases">
        <authorList>
            <person name="Magalhaes I.L.F."/>
            <person name="Oliveira U."/>
            <person name="Santos F.R."/>
            <person name="Vidigal T.H.D.A."/>
            <person name="Brescovit A.D."/>
            <person name="Santos A.J."/>
        </authorList>
    </citation>
    <scope>NUCLEOTIDE SEQUENCE</scope>
    <source>
        <tissue evidence="1">Shoot tissue taken approximately 20 cm above the soil surface</tissue>
    </source>
</reference>
<sequence length="82" mass="9663">MLSAKFMLVEMMVTQHLSEPTYLHACTSEGTNIAYVEFYPDISLEYQIAHAKSYVRVLRFPSKTLIRTLLYRPRNSWNQKFS</sequence>
<organism evidence="1">
    <name type="scientific">Arundo donax</name>
    <name type="common">Giant reed</name>
    <name type="synonym">Donax arundinaceus</name>
    <dbReference type="NCBI Taxonomy" id="35708"/>
    <lineage>
        <taxon>Eukaryota</taxon>
        <taxon>Viridiplantae</taxon>
        <taxon>Streptophyta</taxon>
        <taxon>Embryophyta</taxon>
        <taxon>Tracheophyta</taxon>
        <taxon>Spermatophyta</taxon>
        <taxon>Magnoliopsida</taxon>
        <taxon>Liliopsida</taxon>
        <taxon>Poales</taxon>
        <taxon>Poaceae</taxon>
        <taxon>PACMAD clade</taxon>
        <taxon>Arundinoideae</taxon>
        <taxon>Arundineae</taxon>
        <taxon>Arundo</taxon>
    </lineage>
</organism>
<evidence type="ECO:0000313" key="1">
    <source>
        <dbReference type="EMBL" id="JAD80913.1"/>
    </source>
</evidence>